<sequence length="981" mass="113104">MGNCPTCSPEYESKSLDPVCNGTRMWTTFLFSSLVVLFTGAIIICISEAFQKLSSKWHTKHPTRTKNVRHLTAAQNKRYFWFSLYSLVDIFTIPPSFMTIYLNRSWTGFRFLRAIPIMIIPDILQYMYVIKQPRTIRISQLASKFIAILFATGGFVHLAENSGDFFCNFCNAQEIDVFNSVYYMIITMTTVGYGDISCKTYIGKFFVLLTLIGGLAVFTTMIPEFSSLFRSKDPYASQYHRVKGKRHVIICGHITPHSLAAFLRDFLHQGRDEVDELEVVIMDKKTPDIEMEALLKRYYTKLQYFVGSIMNIADLHRIQVNKATACLIIANKECADPNSDDSANIMRVISLKNFNHHIRILLQLLRYHNKLNVVSIPGWSTDNDEIICISELKLGLIGMSCIAPGFATMMTNIFRMSSYDARKSQHMTQIWPWRDLYYRGAGMKLYLEEMPSSFYGKSFVESALICFKLHVMLLAVEMERSDENDITRMIVNVIPCDNCIILPGSRAFIVCMSNEEANRVKYYCSICYPVLDNLTESQLKQMRKCSHEEINVRLEEEIPIRIQPFDFSENEHAIVLSTEDISSFDSTGMFYYTPPRNIEDAILDTNVLREHRTEFPEQRFTHEETMPSKHPLYFRDHIIVCLHADDTSPTIGLRNFVMPLRASSFRRHELPTIIFVTDLCYIQREWDMLSTFPDIYILNGSPINPYNLKLISLHDCRQCVIMSTVDRGNLDTYLVDKSSVLCALTIRQIQMKRVGLLSQYSLTGRGRVNQYISGTKLLRQNWINTLTTLTIDSNVQYVEQGHTDEVDLQFFLTTPFASGIISIGTAFADSVLDCILSCAYYNVNAVNLLRNILVGGIDIELEDILAEGKRFTQCKSPEMFQKRKRARVALVAICNLIPDIDTRSDPVTFSLLFCKSLEYHRMVVMGIYRLLDVLLKRDPNWKGHQSINDQKRIVIYYPPYDYHMDRTDMVYVMQHSHLEDD</sequence>
<dbReference type="GO" id="GO:0046872">
    <property type="term" value="F:metal ion binding"/>
    <property type="evidence" value="ECO:0007669"/>
    <property type="project" value="UniProtKB-KW"/>
</dbReference>
<dbReference type="Proteomes" id="UP000663832">
    <property type="component" value="Unassembled WGS sequence"/>
</dbReference>
<evidence type="ECO:0000256" key="14">
    <source>
        <dbReference type="ARBA" id="ARBA00023136"/>
    </source>
</evidence>
<keyword evidence="10" id="KW-0851">Voltage-gated channel</keyword>
<keyword evidence="2" id="KW-0813">Transport</keyword>
<evidence type="ECO:0000256" key="8">
    <source>
        <dbReference type="ARBA" id="ARBA00022837"/>
    </source>
</evidence>
<protein>
    <recommendedName>
        <fullName evidence="16">BK channel</fullName>
    </recommendedName>
</protein>
<dbReference type="SUPFAM" id="SSF51735">
    <property type="entry name" value="NAD(P)-binding Rossmann-fold domains"/>
    <property type="match status" value="1"/>
</dbReference>
<evidence type="ECO:0000256" key="7">
    <source>
        <dbReference type="ARBA" id="ARBA00022826"/>
    </source>
</evidence>
<keyword evidence="9" id="KW-0460">Magnesium</keyword>
<evidence type="ECO:0000256" key="11">
    <source>
        <dbReference type="ARBA" id="ARBA00022958"/>
    </source>
</evidence>
<keyword evidence="12 18" id="KW-1133">Transmembrane helix</keyword>
<dbReference type="Pfam" id="PF07885">
    <property type="entry name" value="Ion_trans_2"/>
    <property type="match status" value="1"/>
</dbReference>
<evidence type="ECO:0000256" key="4">
    <source>
        <dbReference type="ARBA" id="ARBA00022538"/>
    </source>
</evidence>
<keyword evidence="11" id="KW-0630">Potassium</keyword>
<keyword evidence="14 18" id="KW-0472">Membrane</keyword>
<evidence type="ECO:0000256" key="3">
    <source>
        <dbReference type="ARBA" id="ARBA00022475"/>
    </source>
</evidence>
<feature type="transmembrane region" description="Helical" evidence="18">
    <location>
        <begin position="205"/>
        <end position="222"/>
    </location>
</feature>
<evidence type="ECO:0000256" key="13">
    <source>
        <dbReference type="ARBA" id="ARBA00023065"/>
    </source>
</evidence>
<accession>A0A814V5Q7</accession>
<feature type="transmembrane region" description="Helical" evidence="18">
    <location>
        <begin position="141"/>
        <end position="160"/>
    </location>
</feature>
<evidence type="ECO:0000256" key="18">
    <source>
        <dbReference type="SAM" id="Phobius"/>
    </source>
</evidence>
<dbReference type="InterPro" id="IPR003929">
    <property type="entry name" value="K_chnl_BK_asu"/>
</dbReference>
<evidence type="ECO:0000313" key="22">
    <source>
        <dbReference type="Proteomes" id="UP000663832"/>
    </source>
</evidence>
<keyword evidence="5 18" id="KW-0812">Transmembrane</keyword>
<dbReference type="InterPro" id="IPR048735">
    <property type="entry name" value="Slowpoke-like_C"/>
</dbReference>
<dbReference type="GO" id="GO:0060072">
    <property type="term" value="F:large conductance calcium-activated potassium channel activity"/>
    <property type="evidence" value="ECO:0007669"/>
    <property type="project" value="TreeGrafter"/>
</dbReference>
<dbReference type="AlphaFoldDB" id="A0A814V5Q7"/>
<evidence type="ECO:0000259" key="19">
    <source>
        <dbReference type="PROSITE" id="PS51201"/>
    </source>
</evidence>
<dbReference type="PANTHER" id="PTHR10027">
    <property type="entry name" value="CALCIUM-ACTIVATED POTASSIUM CHANNEL ALPHA CHAIN"/>
    <property type="match status" value="1"/>
</dbReference>
<evidence type="ECO:0000313" key="23">
    <source>
        <dbReference type="Proteomes" id="UP000663877"/>
    </source>
</evidence>
<evidence type="ECO:0000256" key="1">
    <source>
        <dbReference type="ARBA" id="ARBA00004651"/>
    </source>
</evidence>
<keyword evidence="22" id="KW-1185">Reference proteome</keyword>
<dbReference type="InterPro" id="IPR047871">
    <property type="entry name" value="K_chnl_Slo-like"/>
</dbReference>
<dbReference type="PANTHER" id="PTHR10027:SF33">
    <property type="entry name" value="CALCIUM-ACTIVATED POTASSIUM CHANNEL SUBUNIT ALPHA-1-RELATED"/>
    <property type="match status" value="1"/>
</dbReference>
<evidence type="ECO:0000256" key="9">
    <source>
        <dbReference type="ARBA" id="ARBA00022842"/>
    </source>
</evidence>
<name>A0A814V5Q7_9BILA</name>
<dbReference type="InterPro" id="IPR036291">
    <property type="entry name" value="NAD(P)-bd_dom_sf"/>
</dbReference>
<evidence type="ECO:0000256" key="10">
    <source>
        <dbReference type="ARBA" id="ARBA00022882"/>
    </source>
</evidence>
<evidence type="ECO:0000256" key="2">
    <source>
        <dbReference type="ARBA" id="ARBA00022448"/>
    </source>
</evidence>
<reference evidence="20" key="1">
    <citation type="submission" date="2021-02" db="EMBL/GenBank/DDBJ databases">
        <authorList>
            <person name="Nowell W R."/>
        </authorList>
    </citation>
    <scope>NUCLEOTIDE SEQUENCE</scope>
</reference>
<evidence type="ECO:0000256" key="15">
    <source>
        <dbReference type="ARBA" id="ARBA00023303"/>
    </source>
</evidence>
<dbReference type="PRINTS" id="PR00169">
    <property type="entry name" value="KCHANNEL"/>
</dbReference>
<feature type="transmembrane region" description="Helical" evidence="18">
    <location>
        <begin position="25"/>
        <end position="46"/>
    </location>
</feature>
<keyword evidence="13" id="KW-0406">Ion transport</keyword>
<evidence type="ECO:0000256" key="6">
    <source>
        <dbReference type="ARBA" id="ARBA00022723"/>
    </source>
</evidence>
<dbReference type="GO" id="GO:0045211">
    <property type="term" value="C:postsynaptic membrane"/>
    <property type="evidence" value="ECO:0007669"/>
    <property type="project" value="TreeGrafter"/>
</dbReference>
<keyword evidence="7" id="KW-0631">Potassium channel</keyword>
<dbReference type="Pfam" id="PF03493">
    <property type="entry name" value="BK_channel_a"/>
    <property type="match status" value="1"/>
</dbReference>
<feature type="transmembrane region" description="Helical" evidence="18">
    <location>
        <begin position="79"/>
        <end position="102"/>
    </location>
</feature>
<comment type="caution">
    <text evidence="20">The sequence shown here is derived from an EMBL/GenBank/DDBJ whole genome shotgun (WGS) entry which is preliminary data.</text>
</comment>
<dbReference type="SUPFAM" id="SSF81324">
    <property type="entry name" value="Voltage-gated potassium channels"/>
    <property type="match status" value="1"/>
</dbReference>
<feature type="transmembrane region" description="Helical" evidence="18">
    <location>
        <begin position="180"/>
        <end position="198"/>
    </location>
</feature>
<keyword evidence="8" id="KW-0106">Calcium</keyword>
<dbReference type="PRINTS" id="PR01449">
    <property type="entry name" value="BKCHANNELA"/>
</dbReference>
<dbReference type="InterPro" id="IPR013099">
    <property type="entry name" value="K_chnl_dom"/>
</dbReference>
<dbReference type="PROSITE" id="PS51201">
    <property type="entry name" value="RCK_N"/>
    <property type="match status" value="1"/>
</dbReference>
<dbReference type="EMBL" id="CAJNOI010000210">
    <property type="protein sequence ID" value="CAF1185688.1"/>
    <property type="molecule type" value="Genomic_DNA"/>
</dbReference>
<dbReference type="OrthoDB" id="10035564at2759"/>
<feature type="transmembrane region" description="Helical" evidence="18">
    <location>
        <begin position="108"/>
        <end position="129"/>
    </location>
</feature>
<evidence type="ECO:0000313" key="20">
    <source>
        <dbReference type="EMBL" id="CAF1185688.1"/>
    </source>
</evidence>
<evidence type="ECO:0000256" key="17">
    <source>
        <dbReference type="ARBA" id="ARBA00034430"/>
    </source>
</evidence>
<evidence type="ECO:0000256" key="5">
    <source>
        <dbReference type="ARBA" id="ARBA00022692"/>
    </source>
</evidence>
<gene>
    <name evidence="20" type="ORF">BJG266_LOCUS26035</name>
    <name evidence="21" type="ORF">QVE165_LOCUS38733</name>
</gene>
<dbReference type="Gene3D" id="3.40.50.720">
    <property type="entry name" value="NAD(P)-binding Rossmann-like Domain"/>
    <property type="match status" value="2"/>
</dbReference>
<dbReference type="Gene3D" id="1.10.287.70">
    <property type="match status" value="1"/>
</dbReference>
<dbReference type="Proteomes" id="UP000663877">
    <property type="component" value="Unassembled WGS sequence"/>
</dbReference>
<keyword evidence="4" id="KW-0633">Potassium transport</keyword>
<dbReference type="EMBL" id="CAJNOM010000420">
    <property type="protein sequence ID" value="CAF1427614.1"/>
    <property type="molecule type" value="Genomic_DNA"/>
</dbReference>
<proteinExistence type="predicted"/>
<comment type="subcellular location">
    <subcellularLocation>
        <location evidence="1">Cell membrane</location>
        <topology evidence="1">Multi-pass membrane protein</topology>
    </subcellularLocation>
</comment>
<dbReference type="FunFam" id="3.40.50.720:FF:000005">
    <property type="entry name" value="calcium-activated potassium channel subunit alpha-1 isoform X6"/>
    <property type="match status" value="1"/>
</dbReference>
<evidence type="ECO:0000256" key="12">
    <source>
        <dbReference type="ARBA" id="ARBA00022989"/>
    </source>
</evidence>
<dbReference type="Pfam" id="PF22614">
    <property type="entry name" value="Slo-like_RCK"/>
    <property type="match status" value="2"/>
</dbReference>
<comment type="catalytic activity">
    <reaction evidence="17">
        <text>K(+)(in) = K(+)(out)</text>
        <dbReference type="Rhea" id="RHEA:29463"/>
        <dbReference type="ChEBI" id="CHEBI:29103"/>
    </reaction>
</comment>
<keyword evidence="3" id="KW-1003">Cell membrane</keyword>
<evidence type="ECO:0000256" key="16">
    <source>
        <dbReference type="ARBA" id="ARBA00029579"/>
    </source>
</evidence>
<dbReference type="Pfam" id="PF21014">
    <property type="entry name" value="Slowpoke_C"/>
    <property type="match status" value="1"/>
</dbReference>
<keyword evidence="15" id="KW-0407">Ion channel</keyword>
<evidence type="ECO:0000313" key="21">
    <source>
        <dbReference type="EMBL" id="CAF1427614.1"/>
    </source>
</evidence>
<dbReference type="FunFam" id="1.10.287.70:FF:000015">
    <property type="entry name" value="Calcium-activated potassium channel subunit alpha-1 isoform X7"/>
    <property type="match status" value="1"/>
</dbReference>
<keyword evidence="6" id="KW-0479">Metal-binding</keyword>
<dbReference type="InterPro" id="IPR003148">
    <property type="entry name" value="RCK_N"/>
</dbReference>
<dbReference type="GO" id="GO:0034702">
    <property type="term" value="C:monoatomic ion channel complex"/>
    <property type="evidence" value="ECO:0007669"/>
    <property type="project" value="UniProtKB-KW"/>
</dbReference>
<organism evidence="20 23">
    <name type="scientific">Adineta steineri</name>
    <dbReference type="NCBI Taxonomy" id="433720"/>
    <lineage>
        <taxon>Eukaryota</taxon>
        <taxon>Metazoa</taxon>
        <taxon>Spiralia</taxon>
        <taxon>Gnathifera</taxon>
        <taxon>Rotifera</taxon>
        <taxon>Eurotatoria</taxon>
        <taxon>Bdelloidea</taxon>
        <taxon>Adinetida</taxon>
        <taxon>Adinetidae</taxon>
        <taxon>Adineta</taxon>
    </lineage>
</organism>
<feature type="domain" description="RCK N-terminal" evidence="19">
    <location>
        <begin position="245"/>
        <end position="387"/>
    </location>
</feature>